<evidence type="ECO:0000313" key="8">
    <source>
        <dbReference type="Proteomes" id="UP000763557"/>
    </source>
</evidence>
<keyword evidence="8" id="KW-1185">Reference proteome</keyword>
<evidence type="ECO:0000256" key="5">
    <source>
        <dbReference type="ARBA" id="ARBA00023157"/>
    </source>
</evidence>
<accession>A0ABX2FJU6</accession>
<organism evidence="7 8">
    <name type="scientific">Kibdelosporangium persicum</name>
    <dbReference type="NCBI Taxonomy" id="2698649"/>
    <lineage>
        <taxon>Bacteria</taxon>
        <taxon>Bacillati</taxon>
        <taxon>Actinomycetota</taxon>
        <taxon>Actinomycetes</taxon>
        <taxon>Pseudonocardiales</taxon>
        <taxon>Pseudonocardiaceae</taxon>
        <taxon>Kibdelosporangium</taxon>
    </lineage>
</organism>
<feature type="chain" id="PRO_5046129091" evidence="6">
    <location>
        <begin position="28"/>
        <end position="144"/>
    </location>
</feature>
<evidence type="ECO:0000256" key="2">
    <source>
        <dbReference type="ARBA" id="ARBA00022529"/>
    </source>
</evidence>
<keyword evidence="2" id="KW-0929">Antimicrobial</keyword>
<comment type="caution">
    <text evidence="7">The sequence shown here is derived from an EMBL/GenBank/DDBJ whole genome shotgun (WGS) entry which is preliminary data.</text>
</comment>
<dbReference type="Gene3D" id="2.60.40.230">
    <property type="entry name" value="Neocarzinostatin-like"/>
    <property type="match status" value="1"/>
</dbReference>
<keyword evidence="4" id="KW-0238">DNA-binding</keyword>
<keyword evidence="5" id="KW-1015">Disulfide bond</keyword>
<keyword evidence="6" id="KW-0732">Signal</keyword>
<evidence type="ECO:0000256" key="4">
    <source>
        <dbReference type="ARBA" id="ARBA00023125"/>
    </source>
</evidence>
<dbReference type="PRINTS" id="PR01885">
    <property type="entry name" value="MACROMOMYCIN"/>
</dbReference>
<feature type="signal peptide" evidence="6">
    <location>
        <begin position="1"/>
        <end position="27"/>
    </location>
</feature>
<dbReference type="Pfam" id="PF00960">
    <property type="entry name" value="Neocarzinostat"/>
    <property type="match status" value="1"/>
</dbReference>
<protein>
    <submittedName>
        <fullName evidence="7">Neocarzinostatin family protein</fullName>
    </submittedName>
</protein>
<gene>
    <name evidence="7" type="ORF">GC106_86790</name>
</gene>
<dbReference type="InterPro" id="IPR002186">
    <property type="entry name" value="Neocarzinostatin_fam"/>
</dbReference>
<keyword evidence="3" id="KW-0044">Antibiotic</keyword>
<evidence type="ECO:0000256" key="1">
    <source>
        <dbReference type="ARBA" id="ARBA00010648"/>
    </source>
</evidence>
<dbReference type="NCBIfam" id="NF040680">
    <property type="entry name" value="chromo_anti"/>
    <property type="match status" value="1"/>
</dbReference>
<dbReference type="InterPro" id="IPR027273">
    <property type="entry name" value="Neocarzinostatin-like"/>
</dbReference>
<comment type="similarity">
    <text evidence="1">Belongs to the neocarzinostatin family.</text>
</comment>
<evidence type="ECO:0000256" key="6">
    <source>
        <dbReference type="SAM" id="SignalP"/>
    </source>
</evidence>
<evidence type="ECO:0000256" key="3">
    <source>
        <dbReference type="ARBA" id="ARBA00023022"/>
    </source>
</evidence>
<name>A0ABX2FJU6_9PSEU</name>
<dbReference type="EMBL" id="JAAATY010000064">
    <property type="protein sequence ID" value="NRN71399.1"/>
    <property type="molecule type" value="Genomic_DNA"/>
</dbReference>
<dbReference type="RefSeq" id="WP_173142599.1">
    <property type="nucleotide sequence ID" value="NZ_CBCSGW010000005.1"/>
</dbReference>
<dbReference type="SUPFAM" id="SSF49319">
    <property type="entry name" value="Actinoxanthin-like"/>
    <property type="match status" value="1"/>
</dbReference>
<reference evidence="7 8" key="1">
    <citation type="submission" date="2020-01" db="EMBL/GenBank/DDBJ databases">
        <title>Kibdelosporangium persica a novel Actinomycetes from a hot desert in Iran.</title>
        <authorList>
            <person name="Safaei N."/>
            <person name="Zaburannyi N."/>
            <person name="Mueller R."/>
            <person name="Wink J."/>
        </authorList>
    </citation>
    <scope>NUCLEOTIDE SEQUENCE [LARGE SCALE GENOMIC DNA]</scope>
    <source>
        <strain evidence="7 8">4NS15</strain>
    </source>
</reference>
<sequence length="144" mass="14197">MRSAHKPVVVGLMALGLVVSGQLTAIASPSAASVTVSPSTGLSDGDTVSATVAGFAASETVVTVECAQPQAGTTVCDLPGLQQAVTDSNGSASTQLTARRTFTGYTADGLEWGLVDCTSVPGGCGVYAANVALTTGAQASISFR</sequence>
<evidence type="ECO:0000313" key="7">
    <source>
        <dbReference type="EMBL" id="NRN71399.1"/>
    </source>
</evidence>
<proteinExistence type="inferred from homology"/>
<dbReference type="Proteomes" id="UP000763557">
    <property type="component" value="Unassembled WGS sequence"/>
</dbReference>